<dbReference type="GO" id="GO:0032267">
    <property type="term" value="F:tRNA(Ile)-lysidine synthase activity"/>
    <property type="evidence" value="ECO:0007669"/>
    <property type="project" value="UniProtKB-EC"/>
</dbReference>
<keyword evidence="4 8" id="KW-0819">tRNA processing</keyword>
<dbReference type="NCBIfam" id="TIGR02433">
    <property type="entry name" value="lysidine_TilS_C"/>
    <property type="match status" value="1"/>
</dbReference>
<protein>
    <recommendedName>
        <fullName evidence="8">tRNA(Ile)-lysidine synthase</fullName>
        <ecNumber evidence="8">6.3.4.19</ecNumber>
    </recommendedName>
    <alternativeName>
        <fullName evidence="8">tRNA(Ile)-2-lysyl-cytidine synthase</fullName>
    </alternativeName>
    <alternativeName>
        <fullName evidence="8">tRNA(Ile)-lysidine synthetase</fullName>
    </alternativeName>
</protein>
<dbReference type="SUPFAM" id="SSF56037">
    <property type="entry name" value="PheT/TilS domain"/>
    <property type="match status" value="1"/>
</dbReference>
<evidence type="ECO:0000313" key="11">
    <source>
        <dbReference type="Proteomes" id="UP000534783"/>
    </source>
</evidence>
<evidence type="ECO:0000256" key="2">
    <source>
        <dbReference type="ARBA" id="ARBA00022490"/>
    </source>
</evidence>
<dbReference type="EC" id="6.3.4.19" evidence="8"/>
<dbReference type="Pfam" id="PF09179">
    <property type="entry name" value="TilS"/>
    <property type="match status" value="1"/>
</dbReference>
<reference evidence="10 11" key="1">
    <citation type="journal article" date="2020" name="Nature">
        <title>Bacterial chemolithoautotrophy via manganese oxidation.</title>
        <authorList>
            <person name="Yu H."/>
            <person name="Leadbetter J.R."/>
        </authorList>
    </citation>
    <scope>NUCLEOTIDE SEQUENCE [LARGE SCALE GENOMIC DNA]</scope>
    <source>
        <strain evidence="10 11">Mn-1</strain>
    </source>
</reference>
<comment type="caution">
    <text evidence="10">The sequence shown here is derived from an EMBL/GenBank/DDBJ whole genome shotgun (WGS) entry which is preliminary data.</text>
</comment>
<evidence type="ECO:0000256" key="7">
    <source>
        <dbReference type="ARBA" id="ARBA00048539"/>
    </source>
</evidence>
<evidence type="ECO:0000256" key="5">
    <source>
        <dbReference type="ARBA" id="ARBA00022741"/>
    </source>
</evidence>
<dbReference type="EMBL" id="VTOW01000001">
    <property type="protein sequence ID" value="NKE70685.1"/>
    <property type="molecule type" value="Genomic_DNA"/>
</dbReference>
<comment type="function">
    <text evidence="8">Ligates lysine onto the cytidine present at position 34 of the AUA codon-specific tRNA(Ile) that contains the anticodon CAU, in an ATP-dependent manner. Cytidine is converted to lysidine, thus changing the amino acid specificity of the tRNA from methionine to isoleucine.</text>
</comment>
<evidence type="ECO:0000256" key="3">
    <source>
        <dbReference type="ARBA" id="ARBA00022598"/>
    </source>
</evidence>
<comment type="domain">
    <text evidence="8">The N-terminal region contains the highly conserved SGGXDS motif, predicted to be a P-loop motif involved in ATP binding.</text>
</comment>
<dbReference type="HAMAP" id="MF_01161">
    <property type="entry name" value="tRNA_Ile_lys_synt"/>
    <property type="match status" value="1"/>
</dbReference>
<dbReference type="InterPro" id="IPR011063">
    <property type="entry name" value="TilS/TtcA_N"/>
</dbReference>
<evidence type="ECO:0000256" key="4">
    <source>
        <dbReference type="ARBA" id="ARBA00022694"/>
    </source>
</evidence>
<dbReference type="GO" id="GO:0005524">
    <property type="term" value="F:ATP binding"/>
    <property type="evidence" value="ECO:0007669"/>
    <property type="project" value="UniProtKB-UniRule"/>
</dbReference>
<proteinExistence type="inferred from homology"/>
<comment type="subcellular location">
    <subcellularLocation>
        <location evidence="1 8">Cytoplasm</location>
    </subcellularLocation>
</comment>
<dbReference type="SUPFAM" id="SSF52402">
    <property type="entry name" value="Adenine nucleotide alpha hydrolases-like"/>
    <property type="match status" value="1"/>
</dbReference>
<dbReference type="PANTHER" id="PTHR43033:SF1">
    <property type="entry name" value="TRNA(ILE)-LYSIDINE SYNTHASE-RELATED"/>
    <property type="match status" value="1"/>
</dbReference>
<name>A0A7X6DNZ9_9BACT</name>
<dbReference type="NCBIfam" id="TIGR02432">
    <property type="entry name" value="lysidine_TilS_N"/>
    <property type="match status" value="1"/>
</dbReference>
<dbReference type="SMART" id="SM00977">
    <property type="entry name" value="TilS_C"/>
    <property type="match status" value="1"/>
</dbReference>
<dbReference type="Pfam" id="PF01171">
    <property type="entry name" value="ATP_bind_3"/>
    <property type="match status" value="1"/>
</dbReference>
<evidence type="ECO:0000256" key="1">
    <source>
        <dbReference type="ARBA" id="ARBA00004496"/>
    </source>
</evidence>
<dbReference type="CDD" id="cd01992">
    <property type="entry name" value="TilS_N"/>
    <property type="match status" value="1"/>
</dbReference>
<dbReference type="InterPro" id="IPR015262">
    <property type="entry name" value="tRNA_Ile_lys_synt_subst-bd"/>
</dbReference>
<dbReference type="InterPro" id="IPR012795">
    <property type="entry name" value="tRNA_Ile_lys_synt_N"/>
</dbReference>
<dbReference type="InterPro" id="IPR012796">
    <property type="entry name" value="Lysidine-tRNA-synth_C"/>
</dbReference>
<dbReference type="Pfam" id="PF11734">
    <property type="entry name" value="TilS_C"/>
    <property type="match status" value="1"/>
</dbReference>
<dbReference type="RefSeq" id="WP_168058923.1">
    <property type="nucleotide sequence ID" value="NZ_VTOW01000001.1"/>
</dbReference>
<dbReference type="SUPFAM" id="SSF82829">
    <property type="entry name" value="MesJ substrate recognition domain-like"/>
    <property type="match status" value="1"/>
</dbReference>
<evidence type="ECO:0000256" key="6">
    <source>
        <dbReference type="ARBA" id="ARBA00022840"/>
    </source>
</evidence>
<feature type="domain" description="Lysidine-tRNA(Ile) synthetase C-terminal" evidence="9">
    <location>
        <begin position="399"/>
        <end position="472"/>
    </location>
</feature>
<keyword evidence="5 8" id="KW-0547">Nucleotide-binding</keyword>
<dbReference type="GO" id="GO:0005737">
    <property type="term" value="C:cytoplasm"/>
    <property type="evidence" value="ECO:0007669"/>
    <property type="project" value="UniProtKB-SubCell"/>
</dbReference>
<evidence type="ECO:0000259" key="9">
    <source>
        <dbReference type="SMART" id="SM00977"/>
    </source>
</evidence>
<dbReference type="Gene3D" id="3.40.50.620">
    <property type="entry name" value="HUPs"/>
    <property type="match status" value="1"/>
</dbReference>
<organism evidence="10 11">
    <name type="scientific">Candidatus Manganitrophus noduliformans</name>
    <dbReference type="NCBI Taxonomy" id="2606439"/>
    <lineage>
        <taxon>Bacteria</taxon>
        <taxon>Pseudomonadati</taxon>
        <taxon>Nitrospirota</taxon>
        <taxon>Nitrospiria</taxon>
        <taxon>Candidatus Troglogloeales</taxon>
        <taxon>Candidatus Manganitrophaceae</taxon>
        <taxon>Candidatus Manganitrophus</taxon>
    </lineage>
</organism>
<keyword evidence="2 8" id="KW-0963">Cytoplasm</keyword>
<keyword evidence="6 8" id="KW-0067">ATP-binding</keyword>
<dbReference type="GO" id="GO:0006400">
    <property type="term" value="P:tRNA modification"/>
    <property type="evidence" value="ECO:0007669"/>
    <property type="project" value="UniProtKB-UniRule"/>
</dbReference>
<gene>
    <name evidence="8 10" type="primary">tilS</name>
    <name evidence="10" type="ORF">MNODULE_08040</name>
</gene>
<comment type="catalytic activity">
    <reaction evidence="7 8">
        <text>cytidine(34) in tRNA(Ile2) + L-lysine + ATP = lysidine(34) in tRNA(Ile2) + AMP + diphosphate + H(+)</text>
        <dbReference type="Rhea" id="RHEA:43744"/>
        <dbReference type="Rhea" id="RHEA-COMP:10625"/>
        <dbReference type="Rhea" id="RHEA-COMP:10670"/>
        <dbReference type="ChEBI" id="CHEBI:15378"/>
        <dbReference type="ChEBI" id="CHEBI:30616"/>
        <dbReference type="ChEBI" id="CHEBI:32551"/>
        <dbReference type="ChEBI" id="CHEBI:33019"/>
        <dbReference type="ChEBI" id="CHEBI:82748"/>
        <dbReference type="ChEBI" id="CHEBI:83665"/>
        <dbReference type="ChEBI" id="CHEBI:456215"/>
        <dbReference type="EC" id="6.3.4.19"/>
    </reaction>
</comment>
<evidence type="ECO:0000256" key="8">
    <source>
        <dbReference type="HAMAP-Rule" id="MF_01161"/>
    </source>
</evidence>
<comment type="similarity">
    <text evidence="8">Belongs to the tRNA(Ile)-lysidine synthase family.</text>
</comment>
<feature type="binding site" evidence="8">
    <location>
        <begin position="34"/>
        <end position="39"/>
    </location>
    <ligand>
        <name>ATP</name>
        <dbReference type="ChEBI" id="CHEBI:30616"/>
    </ligand>
</feature>
<evidence type="ECO:0000313" key="10">
    <source>
        <dbReference type="EMBL" id="NKE70685.1"/>
    </source>
</evidence>
<keyword evidence="3 8" id="KW-0436">Ligase</keyword>
<dbReference type="AlphaFoldDB" id="A0A7X6DNZ9"/>
<dbReference type="PANTHER" id="PTHR43033">
    <property type="entry name" value="TRNA(ILE)-LYSIDINE SYNTHASE-RELATED"/>
    <property type="match status" value="1"/>
</dbReference>
<sequence length="493" mass="56038">MLSVRRNRSILKSFALSFQRFPRQPGDKIVVGVSGGADSVCLLHLLRQLSSRYQFTLHVAHLNHGFRTEAEKEADFVKRLCADWDIPMTLSSLPVPRICKERHLSKQEGAREVRYAFLKEVAGAVGARWIALGHTADDQAETFLMRLLRGAGSKGLGAIPRMRDGMIIRPLLSISRKQIVDALSREQIPYIEDPSNRQEIYLRNRVRHRLLPLLEEYNPNVKEALNKEAELLQEENDFLTRYTEEMIPRLGVEKKQTSVSFNLERLRPLHPALQRRIVRWGLDQLHPGLKGIGFHHIETVLLKALAGRTGKAYPLPHRLWVEKGYTQLVLRKEPSKEEQTEASFQSARPETILFPSPDPIDLPEWGLRLSVSLHRNRENRPAFSTCAASFDFDRISNPFTLRSWRAGDSFVPAGMRGKHKKLQDLFVDAKVPKSQRASIPLLTCPEGILWVVGLRIDDRFRATEKSKEVLIVEAHALDRPASLPGVKPFPGGT</sequence>
<keyword evidence="11" id="KW-1185">Reference proteome</keyword>
<dbReference type="Gene3D" id="1.20.59.20">
    <property type="match status" value="1"/>
</dbReference>
<dbReference type="Proteomes" id="UP000534783">
    <property type="component" value="Unassembled WGS sequence"/>
</dbReference>
<dbReference type="InterPro" id="IPR012094">
    <property type="entry name" value="tRNA_Ile_lys_synt"/>
</dbReference>
<dbReference type="InterPro" id="IPR014729">
    <property type="entry name" value="Rossmann-like_a/b/a_fold"/>
</dbReference>
<accession>A0A7X6DNZ9</accession>